<dbReference type="EMBL" id="AYKW01000045">
    <property type="protein sequence ID" value="PIL26537.1"/>
    <property type="molecule type" value="Genomic_DNA"/>
</dbReference>
<dbReference type="OrthoDB" id="2800059at2759"/>
<feature type="region of interest" description="Disordered" evidence="1">
    <location>
        <begin position="1"/>
        <end position="32"/>
    </location>
</feature>
<dbReference type="AlphaFoldDB" id="A0A2G8RYH6"/>
<evidence type="ECO:0000313" key="2">
    <source>
        <dbReference type="EMBL" id="PIL26537.1"/>
    </source>
</evidence>
<organism evidence="2 3">
    <name type="scientific">Ganoderma sinense ZZ0214-1</name>
    <dbReference type="NCBI Taxonomy" id="1077348"/>
    <lineage>
        <taxon>Eukaryota</taxon>
        <taxon>Fungi</taxon>
        <taxon>Dikarya</taxon>
        <taxon>Basidiomycota</taxon>
        <taxon>Agaricomycotina</taxon>
        <taxon>Agaricomycetes</taxon>
        <taxon>Polyporales</taxon>
        <taxon>Polyporaceae</taxon>
        <taxon>Ganoderma</taxon>
    </lineage>
</organism>
<dbReference type="Gene3D" id="3.30.710.10">
    <property type="entry name" value="Potassium Channel Kv1.1, Chain A"/>
    <property type="match status" value="1"/>
</dbReference>
<reference evidence="2 3" key="1">
    <citation type="journal article" date="2015" name="Sci. Rep.">
        <title>Chromosome-level genome map provides insights into diverse defense mechanisms in the medicinal fungus Ganoderma sinense.</title>
        <authorList>
            <person name="Zhu Y."/>
            <person name="Xu J."/>
            <person name="Sun C."/>
            <person name="Zhou S."/>
            <person name="Xu H."/>
            <person name="Nelson D.R."/>
            <person name="Qian J."/>
            <person name="Song J."/>
            <person name="Luo H."/>
            <person name="Xiang L."/>
            <person name="Li Y."/>
            <person name="Xu Z."/>
            <person name="Ji A."/>
            <person name="Wang L."/>
            <person name="Lu S."/>
            <person name="Hayward A."/>
            <person name="Sun W."/>
            <person name="Li X."/>
            <person name="Schwartz D.C."/>
            <person name="Wang Y."/>
            <person name="Chen S."/>
        </authorList>
    </citation>
    <scope>NUCLEOTIDE SEQUENCE [LARGE SCALE GENOMIC DNA]</scope>
    <source>
        <strain evidence="2 3">ZZ0214-1</strain>
    </source>
</reference>
<dbReference type="InterPro" id="IPR011333">
    <property type="entry name" value="SKP1/BTB/POZ_sf"/>
</dbReference>
<dbReference type="Proteomes" id="UP000230002">
    <property type="component" value="Unassembled WGS sequence"/>
</dbReference>
<accession>A0A2G8RYH6</accession>
<evidence type="ECO:0000256" key="1">
    <source>
        <dbReference type="SAM" id="MobiDB-lite"/>
    </source>
</evidence>
<name>A0A2G8RYH6_9APHY</name>
<keyword evidence="3" id="KW-1185">Reference proteome</keyword>
<protein>
    <recommendedName>
        <fullName evidence="4">BTB domain-containing protein</fullName>
    </recommendedName>
</protein>
<sequence>MSADDSTTRPLKRARLSPAQDISPRHASPSAVPLTNLERHPEFWFDDGNIILITPKSMGFRIFRGLLAAQSTVFADMFASSSASADETFDGCPVVHVTDSHHDLVYLFRVLLPTSSHIKYHSQSDPENVPSFDEIAAVIRLAHKYHIPPVEEQALRMLQAHYFPRDFDVYCNIAPQGTQPIQCITAVNLARLTNTPHILPSALYVCCYVGGKLVDGRTHEDGTVEHLATDDLRRCFDARIALDRELALLPSRIFASVPPDRCNEPGKRCSPHIVALASNPILVMIRPDHKLAISKRLGGLKTNSKLGSYPSY</sequence>
<gene>
    <name evidence="2" type="ORF">GSI_12295</name>
</gene>
<evidence type="ECO:0008006" key="4">
    <source>
        <dbReference type="Google" id="ProtNLM"/>
    </source>
</evidence>
<comment type="caution">
    <text evidence="2">The sequence shown here is derived from an EMBL/GenBank/DDBJ whole genome shotgun (WGS) entry which is preliminary data.</text>
</comment>
<proteinExistence type="predicted"/>
<evidence type="ECO:0000313" key="3">
    <source>
        <dbReference type="Proteomes" id="UP000230002"/>
    </source>
</evidence>